<evidence type="ECO:0000256" key="1">
    <source>
        <dbReference type="SAM" id="Phobius"/>
    </source>
</evidence>
<keyword evidence="1" id="KW-0472">Membrane</keyword>
<dbReference type="Proteomes" id="UP001193680">
    <property type="component" value="Unassembled WGS sequence"/>
</dbReference>
<gene>
    <name evidence="2" type="ORF">H8792_010325</name>
</gene>
<organism evidence="2 3">
    <name type="scientific">Thiomicrorhabdus heinhorstiae</name>
    <dbReference type="NCBI Taxonomy" id="2748010"/>
    <lineage>
        <taxon>Bacteria</taxon>
        <taxon>Pseudomonadati</taxon>
        <taxon>Pseudomonadota</taxon>
        <taxon>Gammaproteobacteria</taxon>
        <taxon>Thiotrichales</taxon>
        <taxon>Piscirickettsiaceae</taxon>
        <taxon>Thiomicrorhabdus</taxon>
    </lineage>
</organism>
<evidence type="ECO:0000313" key="2">
    <source>
        <dbReference type="EMBL" id="MBF6058736.1"/>
    </source>
</evidence>
<reference evidence="2 3" key="1">
    <citation type="submission" date="2020-06" db="EMBL/GenBank/DDBJ databases">
        <authorList>
            <person name="Scott K."/>
        </authorList>
    </citation>
    <scope>NUCLEOTIDE SEQUENCE [LARGE SCALE GENOMIC DNA]</scope>
    <source>
        <strain evidence="2 3">HH1</strain>
    </source>
</reference>
<dbReference type="RefSeq" id="WP_185978883.1">
    <property type="nucleotide sequence ID" value="NZ_JACBGI020000026.1"/>
</dbReference>
<reference evidence="2 3" key="2">
    <citation type="submission" date="2020-11" db="EMBL/GenBank/DDBJ databases">
        <title>Sulfur oxidizing isolate from Hospital Hole Sinkhole.</title>
        <authorList>
            <person name="Scott K.M."/>
        </authorList>
    </citation>
    <scope>NUCLEOTIDE SEQUENCE [LARGE SCALE GENOMIC DNA]</scope>
    <source>
        <strain evidence="2 3">HH1</strain>
    </source>
</reference>
<evidence type="ECO:0000313" key="3">
    <source>
        <dbReference type="Proteomes" id="UP001193680"/>
    </source>
</evidence>
<keyword evidence="1" id="KW-0812">Transmembrane</keyword>
<accession>A0ABS0BY63</accession>
<dbReference type="Pfam" id="PF09919">
    <property type="entry name" value="DUF2149"/>
    <property type="match status" value="1"/>
</dbReference>
<keyword evidence="1" id="KW-1133">Transmembrane helix</keyword>
<sequence length="115" mass="12441">MSQIDLNIIEEDEDDPILSVVNMVDLFLVVIAVLLIIVMSNPINPFNSAENVTVIKNAGQPNMEILVKEGDELKEYKSTGQMGEGKGSKAGVAYRLEDGSMIYVPEGIQASGSLQ</sequence>
<keyword evidence="3" id="KW-1185">Reference proteome</keyword>
<comment type="caution">
    <text evidence="2">The sequence shown here is derived from an EMBL/GenBank/DDBJ whole genome shotgun (WGS) entry which is preliminary data.</text>
</comment>
<proteinExistence type="predicted"/>
<feature type="transmembrane region" description="Helical" evidence="1">
    <location>
        <begin position="20"/>
        <end position="38"/>
    </location>
</feature>
<protein>
    <submittedName>
        <fullName evidence="2">DUF2149 domain-containing protein</fullName>
    </submittedName>
</protein>
<dbReference type="InterPro" id="IPR018676">
    <property type="entry name" value="DUF2149"/>
</dbReference>
<name>A0ABS0BY63_9GAMM</name>
<dbReference type="EMBL" id="JACBGI020000026">
    <property type="protein sequence ID" value="MBF6058736.1"/>
    <property type="molecule type" value="Genomic_DNA"/>
</dbReference>